<keyword evidence="3" id="KW-0515">Mutator protein</keyword>
<proteinExistence type="inferred from homology"/>
<evidence type="ECO:0000256" key="6">
    <source>
        <dbReference type="ARBA" id="ARBA00022763"/>
    </source>
</evidence>
<dbReference type="EC" id="3.6.1.55" evidence="11"/>
<evidence type="ECO:0000259" key="12">
    <source>
        <dbReference type="PROSITE" id="PS51462"/>
    </source>
</evidence>
<dbReference type="GO" id="GO:0008413">
    <property type="term" value="F:8-oxo-7,8-dihydroguanosine triphosphate pyrophosphatase activity"/>
    <property type="evidence" value="ECO:0007669"/>
    <property type="project" value="TreeGrafter"/>
</dbReference>
<dbReference type="PROSITE" id="PS51462">
    <property type="entry name" value="NUDIX"/>
    <property type="match status" value="1"/>
</dbReference>
<dbReference type="InterPro" id="IPR000086">
    <property type="entry name" value="NUDIX_hydrolase_dom"/>
</dbReference>
<evidence type="ECO:0000256" key="1">
    <source>
        <dbReference type="ARBA" id="ARBA00001946"/>
    </source>
</evidence>
<dbReference type="PANTHER" id="PTHR47707:SF1">
    <property type="entry name" value="NUDIX HYDROLASE FAMILY PROTEIN"/>
    <property type="match status" value="1"/>
</dbReference>
<sequence>MKKIEVVAAAVVENHKVLITQRSFGEFAGLWEFPGGKIEQGESHQDALIREISEELAFDIHPETLLITVTYQYPSFHLTMHVYVCSRVNGMPTLREHSAMKWVTVSQLSLIDWLPADIEVAHKLIQTLVHPSIK</sequence>
<evidence type="ECO:0000256" key="10">
    <source>
        <dbReference type="ARBA" id="ARBA00035861"/>
    </source>
</evidence>
<evidence type="ECO:0000256" key="7">
    <source>
        <dbReference type="ARBA" id="ARBA00022801"/>
    </source>
</evidence>
<dbReference type="EMBL" id="CP013213">
    <property type="protein sequence ID" value="AMC94327.1"/>
    <property type="molecule type" value="Genomic_DNA"/>
</dbReference>
<organism evidence="13 14">
    <name type="scientific">Erysipelothrix larvae</name>
    <dbReference type="NCBI Taxonomy" id="1514105"/>
    <lineage>
        <taxon>Bacteria</taxon>
        <taxon>Bacillati</taxon>
        <taxon>Bacillota</taxon>
        <taxon>Erysipelotrichia</taxon>
        <taxon>Erysipelotrichales</taxon>
        <taxon>Erysipelotrichaceae</taxon>
        <taxon>Erysipelothrix</taxon>
    </lineage>
</organism>
<dbReference type="GO" id="GO:0035539">
    <property type="term" value="F:8-oxo-7,8-dihydrodeoxyguanosine triphosphate pyrophosphatase activity"/>
    <property type="evidence" value="ECO:0007669"/>
    <property type="project" value="UniProtKB-EC"/>
</dbReference>
<evidence type="ECO:0000256" key="9">
    <source>
        <dbReference type="ARBA" id="ARBA00023204"/>
    </source>
</evidence>
<gene>
    <name evidence="13" type="ORF">AOC36_10190</name>
</gene>
<dbReference type="GO" id="GO:0006260">
    <property type="term" value="P:DNA replication"/>
    <property type="evidence" value="ECO:0007669"/>
    <property type="project" value="UniProtKB-KW"/>
</dbReference>
<keyword evidence="5" id="KW-0479">Metal-binding</keyword>
<dbReference type="Gene3D" id="3.90.79.10">
    <property type="entry name" value="Nucleoside Triphosphate Pyrophosphohydrolase"/>
    <property type="match status" value="1"/>
</dbReference>
<evidence type="ECO:0000256" key="3">
    <source>
        <dbReference type="ARBA" id="ARBA00022457"/>
    </source>
</evidence>
<keyword evidence="8" id="KW-0460">Magnesium</keyword>
<evidence type="ECO:0000256" key="11">
    <source>
        <dbReference type="ARBA" id="ARBA00038905"/>
    </source>
</evidence>
<dbReference type="InterPro" id="IPR047127">
    <property type="entry name" value="MutT-like"/>
</dbReference>
<accession>A0A0X8H1H2</accession>
<keyword evidence="4" id="KW-0235">DNA replication</keyword>
<dbReference type="CDD" id="cd03425">
    <property type="entry name" value="NUDIX_MutT_NudA_like"/>
    <property type="match status" value="1"/>
</dbReference>
<dbReference type="STRING" id="1514105.AOC36_10190"/>
<keyword evidence="9" id="KW-0234">DNA repair</keyword>
<dbReference type="KEGG" id="erl:AOC36_10190"/>
<keyword evidence="7" id="KW-0378">Hydrolase</keyword>
<dbReference type="RefSeq" id="WP_067633932.1">
    <property type="nucleotide sequence ID" value="NZ_CP013213.1"/>
</dbReference>
<evidence type="ECO:0000313" key="13">
    <source>
        <dbReference type="EMBL" id="AMC94327.1"/>
    </source>
</evidence>
<evidence type="ECO:0000256" key="4">
    <source>
        <dbReference type="ARBA" id="ARBA00022705"/>
    </source>
</evidence>
<feature type="domain" description="Nudix hydrolase" evidence="12">
    <location>
        <begin position="2"/>
        <end position="126"/>
    </location>
</feature>
<evidence type="ECO:0000256" key="2">
    <source>
        <dbReference type="ARBA" id="ARBA00005582"/>
    </source>
</evidence>
<evidence type="ECO:0000256" key="5">
    <source>
        <dbReference type="ARBA" id="ARBA00022723"/>
    </source>
</evidence>
<dbReference type="PRINTS" id="PR00502">
    <property type="entry name" value="NUDIXFAMILY"/>
</dbReference>
<dbReference type="AlphaFoldDB" id="A0A0X8H1H2"/>
<dbReference type="SUPFAM" id="SSF55811">
    <property type="entry name" value="Nudix"/>
    <property type="match status" value="1"/>
</dbReference>
<evidence type="ECO:0000313" key="14">
    <source>
        <dbReference type="Proteomes" id="UP000063781"/>
    </source>
</evidence>
<dbReference type="InterPro" id="IPR015797">
    <property type="entry name" value="NUDIX_hydrolase-like_dom_sf"/>
</dbReference>
<dbReference type="GO" id="GO:0044715">
    <property type="term" value="F:8-oxo-dGDP phosphatase activity"/>
    <property type="evidence" value="ECO:0007669"/>
    <property type="project" value="TreeGrafter"/>
</dbReference>
<dbReference type="Proteomes" id="UP000063781">
    <property type="component" value="Chromosome"/>
</dbReference>
<dbReference type="OrthoDB" id="9810648at2"/>
<reference evidence="13 14" key="1">
    <citation type="submission" date="2015-10" db="EMBL/GenBank/DDBJ databases">
        <title>Erysipelothrix larvae sp. LV19 isolated from the larval gut of the rhinoceros beetle, Trypoxylus dichotomus.</title>
        <authorList>
            <person name="Lim S."/>
            <person name="Kim B.-C."/>
        </authorList>
    </citation>
    <scope>NUCLEOTIDE SEQUENCE [LARGE SCALE GENOMIC DNA]</scope>
    <source>
        <strain evidence="13 14">LV19</strain>
    </source>
</reference>
<name>A0A0X8H1H2_9FIRM</name>
<comment type="cofactor">
    <cofactor evidence="1">
        <name>Mg(2+)</name>
        <dbReference type="ChEBI" id="CHEBI:18420"/>
    </cofactor>
</comment>
<keyword evidence="14" id="KW-1185">Reference proteome</keyword>
<dbReference type="GO" id="GO:0046872">
    <property type="term" value="F:metal ion binding"/>
    <property type="evidence" value="ECO:0007669"/>
    <property type="project" value="UniProtKB-KW"/>
</dbReference>
<dbReference type="GO" id="GO:0006281">
    <property type="term" value="P:DNA repair"/>
    <property type="evidence" value="ECO:0007669"/>
    <property type="project" value="UniProtKB-KW"/>
</dbReference>
<evidence type="ECO:0000256" key="8">
    <source>
        <dbReference type="ARBA" id="ARBA00022842"/>
    </source>
</evidence>
<dbReference type="InterPro" id="IPR020476">
    <property type="entry name" value="Nudix_hydrolase"/>
</dbReference>
<dbReference type="Pfam" id="PF00293">
    <property type="entry name" value="NUDIX"/>
    <property type="match status" value="1"/>
</dbReference>
<protein>
    <recommendedName>
        <fullName evidence="11">8-oxo-dGTP diphosphatase</fullName>
        <ecNumber evidence="11">3.6.1.55</ecNumber>
    </recommendedName>
</protein>
<comment type="similarity">
    <text evidence="2">Belongs to the Nudix hydrolase family.</text>
</comment>
<dbReference type="GO" id="GO:0044716">
    <property type="term" value="F:8-oxo-GDP phosphatase activity"/>
    <property type="evidence" value="ECO:0007669"/>
    <property type="project" value="TreeGrafter"/>
</dbReference>
<comment type="catalytic activity">
    <reaction evidence="10">
        <text>8-oxo-dGTP + H2O = 8-oxo-dGMP + diphosphate + H(+)</text>
        <dbReference type="Rhea" id="RHEA:31575"/>
        <dbReference type="ChEBI" id="CHEBI:15377"/>
        <dbReference type="ChEBI" id="CHEBI:15378"/>
        <dbReference type="ChEBI" id="CHEBI:33019"/>
        <dbReference type="ChEBI" id="CHEBI:63224"/>
        <dbReference type="ChEBI" id="CHEBI:77896"/>
        <dbReference type="EC" id="3.6.1.55"/>
    </reaction>
</comment>
<dbReference type="PANTHER" id="PTHR47707">
    <property type="entry name" value="8-OXO-DGTP DIPHOSPHATASE"/>
    <property type="match status" value="1"/>
</dbReference>
<keyword evidence="6" id="KW-0227">DNA damage</keyword>